<feature type="compositionally biased region" description="Low complexity" evidence="1">
    <location>
        <begin position="326"/>
        <end position="344"/>
    </location>
</feature>
<evidence type="ECO:0000256" key="1">
    <source>
        <dbReference type="SAM" id="MobiDB-lite"/>
    </source>
</evidence>
<name>A0A161LB87_9ACTN</name>
<dbReference type="GO" id="GO:0004672">
    <property type="term" value="F:protein kinase activity"/>
    <property type="evidence" value="ECO:0007669"/>
    <property type="project" value="InterPro"/>
</dbReference>
<evidence type="ECO:0000313" key="3">
    <source>
        <dbReference type="EMBL" id="GAT65304.1"/>
    </source>
</evidence>
<proteinExistence type="predicted"/>
<reference evidence="4" key="2">
    <citation type="submission" date="2016-04" db="EMBL/GenBank/DDBJ databases">
        <title>Planomonospora sphaerica JCM9374 whole genome shotgun sequence.</title>
        <authorList>
            <person name="Suzuki T."/>
            <person name="Dohra H."/>
            <person name="Kodani S."/>
        </authorList>
    </citation>
    <scope>NUCLEOTIDE SEQUENCE [LARGE SCALE GENOMIC DNA]</scope>
    <source>
        <strain evidence="4">JCM 9374</strain>
    </source>
</reference>
<feature type="region of interest" description="Disordered" evidence="1">
    <location>
        <begin position="557"/>
        <end position="583"/>
    </location>
</feature>
<reference evidence="3 4" key="1">
    <citation type="journal article" date="2016" name="Genome Announc.">
        <title>Draft Genome Sequence of Planomonospora sphaerica JCM9374, a Rare Actinomycete.</title>
        <authorList>
            <person name="Dohra H."/>
            <person name="Suzuki T."/>
            <person name="Inoue Y."/>
            <person name="Kodani S."/>
        </authorList>
    </citation>
    <scope>NUCLEOTIDE SEQUENCE [LARGE SCALE GENOMIC DNA]</scope>
    <source>
        <strain evidence="3 4">JCM 9374</strain>
    </source>
</reference>
<feature type="compositionally biased region" description="Pro residues" evidence="1">
    <location>
        <begin position="179"/>
        <end position="192"/>
    </location>
</feature>
<dbReference type="EMBL" id="BDCX01000002">
    <property type="protein sequence ID" value="GAT65304.1"/>
    <property type="molecule type" value="Genomic_DNA"/>
</dbReference>
<dbReference type="SUPFAM" id="SSF56112">
    <property type="entry name" value="Protein kinase-like (PK-like)"/>
    <property type="match status" value="1"/>
</dbReference>
<evidence type="ECO:0000313" key="4">
    <source>
        <dbReference type="Proteomes" id="UP000077701"/>
    </source>
</evidence>
<feature type="compositionally biased region" description="Basic and acidic residues" evidence="1">
    <location>
        <begin position="557"/>
        <end position="571"/>
    </location>
</feature>
<feature type="compositionally biased region" description="Low complexity" evidence="1">
    <location>
        <begin position="420"/>
        <end position="439"/>
    </location>
</feature>
<dbReference type="STRING" id="161355.PS9374_00936"/>
<sequence length="654" mass="65009">MNQADTPRPYGRHAGAGPGSGVSDADPLGLGLPAQTSLELVIGRHGPMTPAQAARIGLSVLDQLMSVHRHGMAHGDVRPGSVLMGPQDQVVLAGPSLRSPVFTAPEGVTGPVADLWSLGATLFTAVEGRPPAPGASLQNAGPLGPILVGLLAGDPALRPDPGALRDGLVEVSQGRPAPFPALPALPAPPPVGPGGAFASPSTSDPGGAFASPSTSDPGHALPASPFTSDPGGAFPLSSSDSAPGRTFPGPVPPLPQPPWAGAPLQAPSGSPSPDPGAAPGFSSQEPGPAPGFPSPEHGAAPPLPAGAAGAAPSGPPELTVPFRIQPSAAAAPGAAAHASASAAPSVPPAPTPASAPAPTVPATPADSATPAGLATPTGPATPAGPAAFAGPAVPAPADSAPSDPPPREDVSSVHRDVSSRGDSGPVAAVPPAARPAGRPDGVLVPRSIVALTGVLMAGMAVTIGILLVPVLSGSGEESTDPGAKGRFAAAPRACGLLTDAQAGEVVPGFRSSEVEPAECNWLNSADWRKPGSEKFDLRVRLVAQKQDGSEVRRAQEYLAGRKQDTRDRSERATPAPLPPQDLKGLGEEAFITGGYGPSKLYGGSYKVTVVFRVSNLVAEVEYERGSVKEDADGRVAENGAKVARWVAEALRARG</sequence>
<feature type="compositionally biased region" description="Pro residues" evidence="1">
    <location>
        <begin position="345"/>
        <end position="361"/>
    </location>
</feature>
<feature type="domain" description="Protein kinase" evidence="2">
    <location>
        <begin position="1"/>
        <end position="191"/>
    </location>
</feature>
<feature type="region of interest" description="Disordered" evidence="1">
    <location>
        <begin position="1"/>
        <end position="29"/>
    </location>
</feature>
<feature type="compositionally biased region" description="Basic and acidic residues" evidence="1">
    <location>
        <begin position="405"/>
        <end position="419"/>
    </location>
</feature>
<accession>A0A161LB87</accession>
<dbReference type="Proteomes" id="UP000077701">
    <property type="component" value="Unassembled WGS sequence"/>
</dbReference>
<keyword evidence="3" id="KW-0418">Kinase</keyword>
<feature type="compositionally biased region" description="Pro residues" evidence="1">
    <location>
        <begin position="249"/>
        <end position="260"/>
    </location>
</feature>
<gene>
    <name evidence="3" type="ORF">PS9374_00936</name>
</gene>
<comment type="caution">
    <text evidence="3">The sequence shown here is derived from an EMBL/GenBank/DDBJ whole genome shotgun (WGS) entry which is preliminary data.</text>
</comment>
<feature type="compositionally biased region" description="Low complexity" evidence="1">
    <location>
        <begin position="362"/>
        <end position="401"/>
    </location>
</feature>
<keyword evidence="3" id="KW-0808">Transferase</keyword>
<evidence type="ECO:0000259" key="2">
    <source>
        <dbReference type="PROSITE" id="PS50011"/>
    </source>
</evidence>
<dbReference type="RefSeq" id="WP_068894670.1">
    <property type="nucleotide sequence ID" value="NZ_BDCX01000002.1"/>
</dbReference>
<dbReference type="AlphaFoldDB" id="A0A161LB87"/>
<feature type="region of interest" description="Disordered" evidence="1">
    <location>
        <begin position="179"/>
        <end position="441"/>
    </location>
</feature>
<protein>
    <submittedName>
        <fullName evidence="3">Protein kinase</fullName>
    </submittedName>
</protein>
<dbReference type="Gene3D" id="1.10.510.10">
    <property type="entry name" value="Transferase(Phosphotransferase) domain 1"/>
    <property type="match status" value="1"/>
</dbReference>
<dbReference type="InterPro" id="IPR000719">
    <property type="entry name" value="Prot_kinase_dom"/>
</dbReference>
<dbReference type="OrthoDB" id="3519140at2"/>
<keyword evidence="4" id="KW-1185">Reference proteome</keyword>
<dbReference type="GO" id="GO:0005524">
    <property type="term" value="F:ATP binding"/>
    <property type="evidence" value="ECO:0007669"/>
    <property type="project" value="InterPro"/>
</dbReference>
<dbReference type="PROSITE" id="PS50011">
    <property type="entry name" value="PROTEIN_KINASE_DOM"/>
    <property type="match status" value="1"/>
</dbReference>
<organism evidence="3 4">
    <name type="scientific">Planomonospora sphaerica</name>
    <dbReference type="NCBI Taxonomy" id="161355"/>
    <lineage>
        <taxon>Bacteria</taxon>
        <taxon>Bacillati</taxon>
        <taxon>Actinomycetota</taxon>
        <taxon>Actinomycetes</taxon>
        <taxon>Streptosporangiales</taxon>
        <taxon>Streptosporangiaceae</taxon>
        <taxon>Planomonospora</taxon>
    </lineage>
</organism>
<dbReference type="InterPro" id="IPR011009">
    <property type="entry name" value="Kinase-like_dom_sf"/>
</dbReference>